<proteinExistence type="predicted"/>
<gene>
    <name evidence="1" type="ORF">I5907_16915</name>
</gene>
<dbReference type="AlphaFoldDB" id="A0A931GYY0"/>
<organism evidence="1 2">
    <name type="scientific">Panacibacter microcysteis</name>
    <dbReference type="NCBI Taxonomy" id="2793269"/>
    <lineage>
        <taxon>Bacteria</taxon>
        <taxon>Pseudomonadati</taxon>
        <taxon>Bacteroidota</taxon>
        <taxon>Chitinophagia</taxon>
        <taxon>Chitinophagales</taxon>
        <taxon>Chitinophagaceae</taxon>
        <taxon>Panacibacter</taxon>
    </lineage>
</organism>
<accession>A0A931GYY0</accession>
<keyword evidence="2" id="KW-1185">Reference proteome</keyword>
<evidence type="ECO:0000313" key="2">
    <source>
        <dbReference type="Proteomes" id="UP000628448"/>
    </source>
</evidence>
<evidence type="ECO:0000313" key="1">
    <source>
        <dbReference type="EMBL" id="MBG9377925.1"/>
    </source>
</evidence>
<dbReference type="EMBL" id="JADWYR010000002">
    <property type="protein sequence ID" value="MBG9377925.1"/>
    <property type="molecule type" value="Genomic_DNA"/>
</dbReference>
<sequence length="101" mass="10968">MAKVNSTTKGNKKELKHKIEAALDKMMADMLEGKEISKHLHKKMKKAGKLLAEGLTEDKQPQEKEPVKKAAKAAAKEALPKKAVAKKAIVKKAAGKKAAKK</sequence>
<name>A0A931GYY0_9BACT</name>
<dbReference type="RefSeq" id="WP_196991986.1">
    <property type="nucleotide sequence ID" value="NZ_JADWYR010000002.1"/>
</dbReference>
<reference evidence="1" key="1">
    <citation type="submission" date="2020-11" db="EMBL/GenBank/DDBJ databases">
        <title>Bacterial whole genome sequence for Panacibacter sp. DH6.</title>
        <authorList>
            <person name="Le V."/>
            <person name="Ko S."/>
            <person name="Ahn C.-Y."/>
            <person name="Oh H.-M."/>
        </authorList>
    </citation>
    <scope>NUCLEOTIDE SEQUENCE</scope>
    <source>
        <strain evidence="1">DH6</strain>
    </source>
</reference>
<comment type="caution">
    <text evidence="1">The sequence shown here is derived from an EMBL/GenBank/DDBJ whole genome shotgun (WGS) entry which is preliminary data.</text>
</comment>
<dbReference type="Proteomes" id="UP000628448">
    <property type="component" value="Unassembled WGS sequence"/>
</dbReference>
<protein>
    <submittedName>
        <fullName evidence="1">Uncharacterized protein</fullName>
    </submittedName>
</protein>